<name>I1ZIG0_SCHMD</name>
<evidence type="ECO:0000256" key="1">
    <source>
        <dbReference type="SAM" id="MobiDB-lite"/>
    </source>
</evidence>
<sequence>MFIFKLGAEALTRLEEHLNDQTTQPSTCTQKTITSNNLYTYSSNMESSILYNLLSTEDGSMYQPMPPRANTISFSDLREDPISLSPRPYSAPQSDSSSNIRKRKHSIISEITELKTMNYIKNCRINGSRISDIVDSPTISCSTDSFSEEPMDLSKTGDQIQSHGENGRLIVNSWLIDIVEIINPNNEQSNKNLAELSLSVRLHLLQSTWHRIIVTFLFEHLMKTSSIHLEGITKFISSLSGINNRSVFNNKKISKMYKTQLEELNNILYQIKKLNLDEMSMHYLRIGLLLTGNHDEMNKKNLNLIEMFIHSKIGISELNILIIRETIENVLKLNSVIIETIFYSHLDESVENVIEQILNNS</sequence>
<evidence type="ECO:0000313" key="2">
    <source>
        <dbReference type="EMBL" id="AFJ24814.1"/>
    </source>
</evidence>
<proteinExistence type="evidence at transcript level"/>
<feature type="region of interest" description="Disordered" evidence="1">
    <location>
        <begin position="83"/>
        <end position="102"/>
    </location>
</feature>
<protein>
    <submittedName>
        <fullName evidence="2">Uncharacterized protein</fullName>
    </submittedName>
</protein>
<reference evidence="2" key="1">
    <citation type="journal article" date="2012" name="Genes Dev.">
        <title>A molecular wound response program associated with regeneration initiation in planarians.</title>
        <authorList>
            <person name="Wenemoser D."/>
            <person name="Lapan S.W."/>
            <person name="Wilkinson A.W."/>
            <person name="Bell G.W."/>
            <person name="Reddien P.W."/>
        </authorList>
    </citation>
    <scope>NUCLEOTIDE SEQUENCE</scope>
</reference>
<dbReference type="AlphaFoldDB" id="I1ZIG0"/>
<accession>I1ZIG0</accession>
<organism evidence="2">
    <name type="scientific">Schmidtea mediterranea</name>
    <name type="common">Freshwater planarian flatworm</name>
    <dbReference type="NCBI Taxonomy" id="79327"/>
    <lineage>
        <taxon>Eukaryota</taxon>
        <taxon>Metazoa</taxon>
        <taxon>Spiralia</taxon>
        <taxon>Lophotrochozoa</taxon>
        <taxon>Platyhelminthes</taxon>
        <taxon>Rhabditophora</taxon>
        <taxon>Seriata</taxon>
        <taxon>Tricladida</taxon>
        <taxon>Continenticola</taxon>
        <taxon>Geoplanoidea</taxon>
        <taxon>Dugesiidae</taxon>
        <taxon>Schmidtea</taxon>
    </lineage>
</organism>
<dbReference type="EMBL" id="JX010571">
    <property type="protein sequence ID" value="AFJ24814.1"/>
    <property type="molecule type" value="mRNA"/>
</dbReference>